<dbReference type="EMBL" id="JACSCY010000001">
    <property type="protein sequence ID" value="MBC6609681.1"/>
    <property type="molecule type" value="Genomic_DNA"/>
</dbReference>
<name>A0ABR7MF49_9BACT</name>
<dbReference type="Proteomes" id="UP000622017">
    <property type="component" value="Unassembled WGS sequence"/>
</dbReference>
<evidence type="ECO:0000313" key="2">
    <source>
        <dbReference type="Proteomes" id="UP000622017"/>
    </source>
</evidence>
<comment type="caution">
    <text evidence="1">The sequence shown here is derived from an EMBL/GenBank/DDBJ whole genome shotgun (WGS) entry which is preliminary data.</text>
</comment>
<organism evidence="1 2">
    <name type="scientific">Hymenobacter citatus</name>
    <dbReference type="NCBI Taxonomy" id="2763506"/>
    <lineage>
        <taxon>Bacteria</taxon>
        <taxon>Pseudomonadati</taxon>
        <taxon>Bacteroidota</taxon>
        <taxon>Cytophagia</taxon>
        <taxon>Cytophagales</taxon>
        <taxon>Hymenobacteraceae</taxon>
        <taxon>Hymenobacter</taxon>
    </lineage>
</organism>
<evidence type="ECO:0008006" key="3">
    <source>
        <dbReference type="Google" id="ProtNLM"/>
    </source>
</evidence>
<sequence length="294" mass="34211">MKSPLFISSIELLAHATELFGSKNPKKYKFIILHLTNSIELMLKDRLLSCGHSIYSPKNQNLTLTIWDTFTSLDGKGISIPEKPIIELLVDDRNTIQHRFGFPNEESVFYYLSATKDFLQRFLKDEYNVDLAEELKPHLKNDYLELIGLSDSETTNLNKLKEVSPEMAILQISSDIERETREILEPYKESKEASDQEFRNKYFYKFWNKAEPIISALMISKHVSHGRYEELADKYKIFSQLRVEISHGSLNNKEITKERIQEIFNDGLEIFNIIKEAKEKSVFSTEILDKAFAL</sequence>
<gene>
    <name evidence="1" type="ORF">H8B15_02025</name>
</gene>
<dbReference type="RefSeq" id="WP_187317978.1">
    <property type="nucleotide sequence ID" value="NZ_JACSCY010000001.1"/>
</dbReference>
<evidence type="ECO:0000313" key="1">
    <source>
        <dbReference type="EMBL" id="MBC6609681.1"/>
    </source>
</evidence>
<reference evidence="1 2" key="1">
    <citation type="submission" date="2020-08" db="EMBL/GenBank/DDBJ databases">
        <title>Hymenobacter sp.</title>
        <authorList>
            <person name="Kim M.K."/>
        </authorList>
    </citation>
    <scope>NUCLEOTIDE SEQUENCE [LARGE SCALE GENOMIC DNA]</scope>
    <source>
        <strain evidence="1 2">BT507</strain>
    </source>
</reference>
<accession>A0ABR7MF49</accession>
<keyword evidence="2" id="KW-1185">Reference proteome</keyword>
<protein>
    <recommendedName>
        <fullName evidence="3">Apea-like HEPN domain-containing protein</fullName>
    </recommendedName>
</protein>
<proteinExistence type="predicted"/>